<dbReference type="AlphaFoldDB" id="A0A4S2G2H4"/>
<gene>
    <name evidence="2" type="ORF">E5333_02020</name>
</gene>
<feature type="domain" description="Thiopeptide-type bacteriocin biosynthesis" evidence="1">
    <location>
        <begin position="22"/>
        <end position="272"/>
    </location>
</feature>
<organism evidence="2 3">
    <name type="scientific">Muribaculum intestinale</name>
    <dbReference type="NCBI Taxonomy" id="1796646"/>
    <lineage>
        <taxon>Bacteria</taxon>
        <taxon>Pseudomonadati</taxon>
        <taxon>Bacteroidota</taxon>
        <taxon>Bacteroidia</taxon>
        <taxon>Bacteroidales</taxon>
        <taxon>Muribaculaceae</taxon>
        <taxon>Muribaculum</taxon>
    </lineage>
</organism>
<dbReference type="InterPro" id="IPR023809">
    <property type="entry name" value="Thiopep_bacteriocin_synth_dom"/>
</dbReference>
<dbReference type="Pfam" id="PF14028">
    <property type="entry name" value="Lant_dehydr_C"/>
    <property type="match status" value="1"/>
</dbReference>
<reference evidence="2 3" key="1">
    <citation type="submission" date="2019-04" db="EMBL/GenBank/DDBJ databases">
        <title>Microbes associate with the intestines of laboratory mice.</title>
        <authorList>
            <person name="Navarre W."/>
            <person name="Wong E."/>
            <person name="Huang K."/>
            <person name="Tropini C."/>
            <person name="Ng K."/>
            <person name="Yu B."/>
        </authorList>
    </citation>
    <scope>NUCLEOTIDE SEQUENCE [LARGE SCALE GENOMIC DNA]</scope>
    <source>
        <strain evidence="2 3">NM06_A21</strain>
    </source>
</reference>
<accession>A0A4S2G2H4</accession>
<protein>
    <recommendedName>
        <fullName evidence="1">Thiopeptide-type bacteriocin biosynthesis domain-containing protein</fullName>
    </recommendedName>
</protein>
<evidence type="ECO:0000313" key="3">
    <source>
        <dbReference type="Proteomes" id="UP000306630"/>
    </source>
</evidence>
<dbReference type="NCBIfam" id="TIGR03891">
    <property type="entry name" value="thiopep_ocin"/>
    <property type="match status" value="1"/>
</dbReference>
<name>A0A4S2G2H4_9BACT</name>
<dbReference type="EMBL" id="SRYD01000005">
    <property type="protein sequence ID" value="TGY76126.1"/>
    <property type="molecule type" value="Genomic_DNA"/>
</dbReference>
<evidence type="ECO:0000259" key="1">
    <source>
        <dbReference type="Pfam" id="PF14028"/>
    </source>
</evidence>
<dbReference type="Proteomes" id="UP000306630">
    <property type="component" value="Unassembled WGS sequence"/>
</dbReference>
<sequence>MNASYHLCAIMIKQKFIPGEEWLYLKIYLPATKADELVASLHKTMTPLERQGLIDRWFFIRYTDPQFHIRLRVHLGDPENNIGAVIFAVKNMILKHPVAGTVDKVMLDTYVRELDRYGGNNIVACEAFFHEDSKHISRLLGCGHTEETLWQCALSFVVHILDICKSTNNDRLEFVTGISRQMMSSTGLDNEDARTLNAKFRENRTAINQWLDEKACGKKFEFNSEMTELSRKIAKKYPECIPSLIHMHCNRLFRMNQRICEAVVYYFLTKYYRPRIALGKMG</sequence>
<comment type="caution">
    <text evidence="2">The sequence shown here is derived from an EMBL/GenBank/DDBJ whole genome shotgun (WGS) entry which is preliminary data.</text>
</comment>
<proteinExistence type="predicted"/>
<evidence type="ECO:0000313" key="2">
    <source>
        <dbReference type="EMBL" id="TGY76126.1"/>
    </source>
</evidence>